<keyword evidence="3" id="KW-0812">Transmembrane</keyword>
<dbReference type="InterPro" id="IPR007470">
    <property type="entry name" value="HemX"/>
</dbReference>
<proteinExistence type="predicted"/>
<dbReference type="AlphaFoldDB" id="A0A191ZI66"/>
<sequence>MTTPSSDAPDKREKPTASEIADEIKIGSRAPAADEIAASEDLTADTPAANGGERADEAPIPAQRAYGYWLLVMFVVFAGSLASLAWYGWNLFQTNATRINQVLTTQKADQTALDQALANAQSRLDRLDTEAQAAQQQRAAMQSDNGATEKKLTQRIDTLDQHYAQIEDRLGRGELAWQVAEIGFLLTRAEERLSVSHDPAGAAVALTLADQRLAGLSRPEVLPVRADISQALAQLQQVDAFDRVGMALLLRRSVDAVPRWPLIGTDLSSRDANASPPASTASEPNAAPWYVRWPRAVWQPVEAWLDRQFTLTRSDAPLKASARASTDRETEIWLTAVREALLARDPHDLTASLQQAEDWIKSHYADQDPEVKRTLQALEETQNFFATKKLPDLTPIFKAWRATGLMATTTSAPAATEAHP</sequence>
<feature type="region of interest" description="Disordered" evidence="2">
    <location>
        <begin position="1"/>
        <end position="56"/>
    </location>
</feature>
<keyword evidence="3" id="KW-1133">Transmembrane helix</keyword>
<evidence type="ECO:0000256" key="1">
    <source>
        <dbReference type="SAM" id="Coils"/>
    </source>
</evidence>
<dbReference type="RefSeq" id="WP_066100666.1">
    <property type="nucleotide sequence ID" value="NZ_CP016027.1"/>
</dbReference>
<evidence type="ECO:0000256" key="2">
    <source>
        <dbReference type="SAM" id="MobiDB-lite"/>
    </source>
</evidence>
<dbReference type="OrthoDB" id="5801592at2"/>
<feature type="compositionally biased region" description="Basic and acidic residues" evidence="2">
    <location>
        <begin position="8"/>
        <end position="26"/>
    </location>
</feature>
<keyword evidence="5" id="KW-1185">Reference proteome</keyword>
<dbReference type="PANTHER" id="PTHR38043">
    <property type="entry name" value="PROTEIN HEMX"/>
    <property type="match status" value="1"/>
</dbReference>
<feature type="transmembrane region" description="Helical" evidence="3">
    <location>
        <begin position="68"/>
        <end position="89"/>
    </location>
</feature>
<keyword evidence="1" id="KW-0175">Coiled coil</keyword>
<dbReference type="Pfam" id="PF04375">
    <property type="entry name" value="HemX"/>
    <property type="match status" value="1"/>
</dbReference>
<feature type="coiled-coil region" evidence="1">
    <location>
        <begin position="110"/>
        <end position="169"/>
    </location>
</feature>
<dbReference type="EMBL" id="CP016027">
    <property type="protein sequence ID" value="ANJ67560.1"/>
    <property type="molecule type" value="Genomic_DNA"/>
</dbReference>
<dbReference type="KEGG" id="haz:A9404_09305"/>
<accession>A0A191ZI66</accession>
<evidence type="ECO:0000256" key="3">
    <source>
        <dbReference type="SAM" id="Phobius"/>
    </source>
</evidence>
<gene>
    <name evidence="4" type="ORF">A9404_09305</name>
</gene>
<evidence type="ECO:0000313" key="5">
    <source>
        <dbReference type="Proteomes" id="UP000078596"/>
    </source>
</evidence>
<dbReference type="STRING" id="1860122.A9404_09305"/>
<keyword evidence="3" id="KW-0472">Membrane</keyword>
<protein>
    <submittedName>
        <fullName evidence="4">Uncharacterized protein</fullName>
    </submittedName>
</protein>
<evidence type="ECO:0000313" key="4">
    <source>
        <dbReference type="EMBL" id="ANJ67560.1"/>
    </source>
</evidence>
<dbReference type="Proteomes" id="UP000078596">
    <property type="component" value="Chromosome"/>
</dbReference>
<organism evidence="4 5">
    <name type="scientific">Halothiobacillus diazotrophicus</name>
    <dbReference type="NCBI Taxonomy" id="1860122"/>
    <lineage>
        <taxon>Bacteria</taxon>
        <taxon>Pseudomonadati</taxon>
        <taxon>Pseudomonadota</taxon>
        <taxon>Gammaproteobacteria</taxon>
        <taxon>Chromatiales</taxon>
        <taxon>Halothiobacillaceae</taxon>
        <taxon>Halothiobacillus</taxon>
    </lineage>
</organism>
<reference evidence="4 5" key="1">
    <citation type="submission" date="2016-06" db="EMBL/GenBank/DDBJ databases">
        <title>Insight into the functional genes involving in sulfur oxidation in Pearl River water.</title>
        <authorList>
            <person name="Luo J."/>
            <person name="Tan X."/>
            <person name="Lin W."/>
        </authorList>
    </citation>
    <scope>NUCLEOTIDE SEQUENCE [LARGE SCALE GENOMIC DNA]</scope>
    <source>
        <strain evidence="4 5">LS2</strain>
    </source>
</reference>
<dbReference type="PANTHER" id="PTHR38043:SF1">
    <property type="entry name" value="PROTEIN HEMX"/>
    <property type="match status" value="1"/>
</dbReference>
<name>A0A191ZI66_9GAMM</name>